<evidence type="ECO:0000313" key="19">
    <source>
        <dbReference type="EMBL" id="BBO67001.1"/>
    </source>
</evidence>
<feature type="domain" description="Helicase ATP-binding" evidence="17">
    <location>
        <begin position="25"/>
        <end position="182"/>
    </location>
</feature>
<keyword evidence="15" id="KW-0175">Coiled coil</keyword>
<dbReference type="Gene3D" id="4.10.860.10">
    <property type="entry name" value="UVR domain"/>
    <property type="match status" value="1"/>
</dbReference>
<dbReference type="InterPro" id="IPR027417">
    <property type="entry name" value="P-loop_NTPase"/>
</dbReference>
<evidence type="ECO:0000259" key="18">
    <source>
        <dbReference type="PROSITE" id="PS51194"/>
    </source>
</evidence>
<evidence type="ECO:0000256" key="6">
    <source>
        <dbReference type="ARBA" id="ARBA00022769"/>
    </source>
</evidence>
<keyword evidence="7 13" id="KW-0067">ATP-binding</keyword>
<dbReference type="Proteomes" id="UP000427906">
    <property type="component" value="Chromosome"/>
</dbReference>
<comment type="subcellular location">
    <subcellularLocation>
        <location evidence="1 13 14">Cytoplasm</location>
    </subcellularLocation>
</comment>
<keyword evidence="6 13" id="KW-0228">DNA excision</keyword>
<dbReference type="OrthoDB" id="9806651at2"/>
<keyword evidence="9 13" id="KW-0234">DNA repair</keyword>
<dbReference type="PROSITE" id="PS50151">
    <property type="entry name" value="UVR"/>
    <property type="match status" value="1"/>
</dbReference>
<dbReference type="PANTHER" id="PTHR24029:SF0">
    <property type="entry name" value="UVRABC SYSTEM PROTEIN B"/>
    <property type="match status" value="1"/>
</dbReference>
<keyword evidence="5 13" id="KW-0227">DNA damage</keyword>
<name>A0A5K7YJP5_9BACT</name>
<evidence type="ECO:0000256" key="5">
    <source>
        <dbReference type="ARBA" id="ARBA00022763"/>
    </source>
</evidence>
<evidence type="ECO:0000256" key="13">
    <source>
        <dbReference type="HAMAP-Rule" id="MF_00204"/>
    </source>
</evidence>
<evidence type="ECO:0000256" key="7">
    <source>
        <dbReference type="ARBA" id="ARBA00022840"/>
    </source>
</evidence>
<dbReference type="GO" id="GO:0005737">
    <property type="term" value="C:cytoplasm"/>
    <property type="evidence" value="ECO:0007669"/>
    <property type="project" value="UniProtKB-SubCell"/>
</dbReference>
<evidence type="ECO:0000256" key="4">
    <source>
        <dbReference type="ARBA" id="ARBA00022741"/>
    </source>
</evidence>
<comment type="domain">
    <text evidence="13">The beta-hairpin motif is involved in DNA binding.</text>
</comment>
<keyword evidence="8 13" id="KW-0267">Excision nuclease</keyword>
<dbReference type="InterPro" id="IPR014001">
    <property type="entry name" value="Helicase_ATP-bd"/>
</dbReference>
<feature type="short sequence motif" description="Beta-hairpin" evidence="13">
    <location>
        <begin position="91"/>
        <end position="114"/>
    </location>
</feature>
<dbReference type="Gene3D" id="3.40.50.300">
    <property type="entry name" value="P-loop containing nucleotide triphosphate hydrolases"/>
    <property type="match status" value="3"/>
</dbReference>
<comment type="function">
    <text evidence="13">The UvrABC repair system catalyzes the recognition and processing of DNA lesions. A damage recognition complex composed of 2 UvrA and 2 UvrB subunits scans DNA for abnormalities. Upon binding of the UvrA(2)B(2) complex to a putative damaged site, the DNA wraps around one UvrB monomer. DNA wrap is dependent on ATP binding by UvrB and probably causes local melting of the DNA helix, facilitating insertion of UvrB beta-hairpin between the DNA strands. Then UvrB probes one DNA strand for the presence of a lesion. If a lesion is found the UvrA subunits dissociate and the UvrB-DNA preincision complex is formed. This complex is subsequently bound by UvrC and the second UvrB is released. If no lesion is found, the DNA wraps around the other UvrB subunit that will check the other stand for damage.</text>
</comment>
<dbReference type="GO" id="GO:0009432">
    <property type="term" value="P:SOS response"/>
    <property type="evidence" value="ECO:0007669"/>
    <property type="project" value="UniProtKB-UniRule"/>
</dbReference>
<keyword evidence="20" id="KW-1185">Reference proteome</keyword>
<dbReference type="InterPro" id="IPR036876">
    <property type="entry name" value="UVR_dom_sf"/>
</dbReference>
<dbReference type="InterPro" id="IPR006935">
    <property type="entry name" value="Helicase/UvrB_N"/>
</dbReference>
<evidence type="ECO:0000313" key="20">
    <source>
        <dbReference type="Proteomes" id="UP000427906"/>
    </source>
</evidence>
<evidence type="ECO:0000256" key="15">
    <source>
        <dbReference type="SAM" id="Coils"/>
    </source>
</evidence>
<feature type="domain" description="UVR" evidence="16">
    <location>
        <begin position="624"/>
        <end position="659"/>
    </location>
</feature>
<dbReference type="SMART" id="SM00490">
    <property type="entry name" value="HELICc"/>
    <property type="match status" value="1"/>
</dbReference>
<dbReference type="EMBL" id="AP021874">
    <property type="protein sequence ID" value="BBO67001.1"/>
    <property type="molecule type" value="Genomic_DNA"/>
</dbReference>
<dbReference type="GO" id="GO:0003677">
    <property type="term" value="F:DNA binding"/>
    <property type="evidence" value="ECO:0007669"/>
    <property type="project" value="UniProtKB-UniRule"/>
</dbReference>
<evidence type="ECO:0000256" key="9">
    <source>
        <dbReference type="ARBA" id="ARBA00023204"/>
    </source>
</evidence>
<dbReference type="Pfam" id="PF17757">
    <property type="entry name" value="UvrB_inter"/>
    <property type="match status" value="1"/>
</dbReference>
<dbReference type="KEGG" id="dalk:DSCA_09310"/>
<gene>
    <name evidence="13 19" type="primary">uvrB</name>
    <name evidence="19" type="ORF">DSCA_09310</name>
</gene>
<dbReference type="GO" id="GO:0006289">
    <property type="term" value="P:nucleotide-excision repair"/>
    <property type="evidence" value="ECO:0007669"/>
    <property type="project" value="UniProtKB-UniRule"/>
</dbReference>
<evidence type="ECO:0000256" key="3">
    <source>
        <dbReference type="ARBA" id="ARBA00022490"/>
    </source>
</evidence>
<reference evidence="19 20" key="1">
    <citation type="submission" date="2019-11" db="EMBL/GenBank/DDBJ databases">
        <title>Comparative genomics of hydrocarbon-degrading Desulfosarcina strains.</title>
        <authorList>
            <person name="Watanabe M."/>
            <person name="Kojima H."/>
            <person name="Fukui M."/>
        </authorList>
    </citation>
    <scope>NUCLEOTIDE SEQUENCE [LARGE SCALE GENOMIC DNA]</scope>
    <source>
        <strain evidence="19 20">PL12</strain>
    </source>
</reference>
<dbReference type="CDD" id="cd18790">
    <property type="entry name" value="SF2_C_UvrB"/>
    <property type="match status" value="1"/>
</dbReference>
<comment type="subunit">
    <text evidence="11 13 14">Forms a heterotetramer with UvrA during the search for lesions. Interacts with UvrC in an incision complex.</text>
</comment>
<evidence type="ECO:0000256" key="12">
    <source>
        <dbReference type="ARBA" id="ARBA00029504"/>
    </source>
</evidence>
<feature type="binding site" evidence="13">
    <location>
        <begin position="38"/>
        <end position="45"/>
    </location>
    <ligand>
        <name>ATP</name>
        <dbReference type="ChEBI" id="CHEBI:30616"/>
    </ligand>
</feature>
<dbReference type="RefSeq" id="WP_155315306.1">
    <property type="nucleotide sequence ID" value="NZ_AP021874.1"/>
</dbReference>
<dbReference type="InterPro" id="IPR001943">
    <property type="entry name" value="UVR_dom"/>
</dbReference>
<dbReference type="HAMAP" id="MF_00204">
    <property type="entry name" value="UvrB"/>
    <property type="match status" value="1"/>
</dbReference>
<dbReference type="PANTHER" id="PTHR24029">
    <property type="entry name" value="UVRABC SYSTEM PROTEIN B"/>
    <property type="match status" value="1"/>
</dbReference>
<dbReference type="InterPro" id="IPR004807">
    <property type="entry name" value="UvrB"/>
</dbReference>
<dbReference type="AlphaFoldDB" id="A0A5K7YJP5"/>
<keyword evidence="3 13" id="KW-0963">Cytoplasm</keyword>
<feature type="domain" description="Helicase C-terminal" evidence="18">
    <location>
        <begin position="430"/>
        <end position="592"/>
    </location>
</feature>
<dbReference type="GO" id="GO:0009380">
    <property type="term" value="C:excinuclease repair complex"/>
    <property type="evidence" value="ECO:0007669"/>
    <property type="project" value="InterPro"/>
</dbReference>
<evidence type="ECO:0000256" key="14">
    <source>
        <dbReference type="RuleBase" id="RU003587"/>
    </source>
</evidence>
<dbReference type="GO" id="GO:0016887">
    <property type="term" value="F:ATP hydrolysis activity"/>
    <property type="evidence" value="ECO:0007669"/>
    <property type="project" value="InterPro"/>
</dbReference>
<evidence type="ECO:0000256" key="1">
    <source>
        <dbReference type="ARBA" id="ARBA00004496"/>
    </source>
</evidence>
<dbReference type="InterPro" id="IPR041471">
    <property type="entry name" value="UvrB_inter"/>
</dbReference>
<feature type="coiled-coil region" evidence="15">
    <location>
        <begin position="620"/>
        <end position="659"/>
    </location>
</feature>
<dbReference type="SMART" id="SM00487">
    <property type="entry name" value="DEXDc"/>
    <property type="match status" value="1"/>
</dbReference>
<evidence type="ECO:0000259" key="16">
    <source>
        <dbReference type="PROSITE" id="PS50151"/>
    </source>
</evidence>
<proteinExistence type="inferred from homology"/>
<dbReference type="PROSITE" id="PS51192">
    <property type="entry name" value="HELICASE_ATP_BIND_1"/>
    <property type="match status" value="1"/>
</dbReference>
<dbReference type="Pfam" id="PF00271">
    <property type="entry name" value="Helicase_C"/>
    <property type="match status" value="1"/>
</dbReference>
<comment type="similarity">
    <text evidence="2 13 14">Belongs to the UvrB family.</text>
</comment>
<dbReference type="InterPro" id="IPR001650">
    <property type="entry name" value="Helicase_C-like"/>
</dbReference>
<evidence type="ECO:0000259" key="17">
    <source>
        <dbReference type="PROSITE" id="PS51192"/>
    </source>
</evidence>
<dbReference type="NCBIfam" id="TIGR00631">
    <property type="entry name" value="uvrb"/>
    <property type="match status" value="1"/>
</dbReference>
<sequence length="664" mass="75960">MSSFKLVSEHTPCGDQPQAIDTIAARIQEGARSQVLLGVTGSGKTFTMANIIARVNRPALILAPNKTLAAQLYNEFRQLFPDNAVEYFVSYYDYYQPEAYLPTTDTYIQKDSSINELIDKMRHSATRNVLSRTDVVVVASVSCIFGLGAPEDYLSMRIDIEAGMDLPRERLLYQLVSIHYQRNDMDFHRGVFRVRGDRVEIFPAYEEDKAIRIDYFGDEIENIFEFDPLKGTTMGHLDKVTLFPASHYVTRRATLERATRTIVEELKGRVDFFRDENKLIEAQRIEERTRFDLEMIQEIGYCNGIENYSRHLTGRLPGQPPPTLLDYFPKDFLVFVDESHIAVSQIRAMYKGDRSRKTTLVNYGFRLPSALDNRPLKFDEWSRRIHQIVYVSATPADYELAAAEGQVVEQIVRPTGLIDPKIHVRPARHQVDDLYGEIRDRQQRGERILVTTLTKRMAEDLTEYYTDLGLAVRYLHSDISTMERMDIIRDLRVGKFDALIGINLLREGLDIPEVSLAAILDADKEGFLRSARSLIQTCGRAARNVNGTVILYADRITASMRQAIEETSRRRTIQQRYNRKHHITPKTVHKAITDIFDMAYEPAETEPAQVAEAPAAYGPVDNIESAILDLEAQMQAAAKELAFEQAARIRDRIKALRKRMLFES</sequence>
<dbReference type="Pfam" id="PF02151">
    <property type="entry name" value="UVR"/>
    <property type="match status" value="1"/>
</dbReference>
<dbReference type="PROSITE" id="PS51194">
    <property type="entry name" value="HELICASE_CTER"/>
    <property type="match status" value="1"/>
</dbReference>
<dbReference type="GO" id="GO:0005524">
    <property type="term" value="F:ATP binding"/>
    <property type="evidence" value="ECO:0007669"/>
    <property type="project" value="UniProtKB-UniRule"/>
</dbReference>
<dbReference type="InterPro" id="IPR024759">
    <property type="entry name" value="UvrB_YAD/RRR_dom"/>
</dbReference>
<evidence type="ECO:0000256" key="8">
    <source>
        <dbReference type="ARBA" id="ARBA00022881"/>
    </source>
</evidence>
<dbReference type="NCBIfam" id="NF003673">
    <property type="entry name" value="PRK05298.1"/>
    <property type="match status" value="1"/>
</dbReference>
<evidence type="ECO:0000256" key="11">
    <source>
        <dbReference type="ARBA" id="ARBA00026033"/>
    </source>
</evidence>
<evidence type="ECO:0000256" key="2">
    <source>
        <dbReference type="ARBA" id="ARBA00008533"/>
    </source>
</evidence>
<organism evidence="19 20">
    <name type="scientific">Desulfosarcina alkanivorans</name>
    <dbReference type="NCBI Taxonomy" id="571177"/>
    <lineage>
        <taxon>Bacteria</taxon>
        <taxon>Pseudomonadati</taxon>
        <taxon>Thermodesulfobacteriota</taxon>
        <taxon>Desulfobacteria</taxon>
        <taxon>Desulfobacterales</taxon>
        <taxon>Desulfosarcinaceae</taxon>
        <taxon>Desulfosarcina</taxon>
    </lineage>
</organism>
<dbReference type="Pfam" id="PF04851">
    <property type="entry name" value="ResIII"/>
    <property type="match status" value="1"/>
</dbReference>
<dbReference type="SUPFAM" id="SSF52540">
    <property type="entry name" value="P-loop containing nucleoside triphosphate hydrolases"/>
    <property type="match status" value="2"/>
</dbReference>
<keyword evidence="10 13" id="KW-0742">SOS response</keyword>
<keyword evidence="4 13" id="KW-0547">Nucleotide-binding</keyword>
<protein>
    <recommendedName>
        <fullName evidence="12 13">UvrABC system protein B</fullName>
        <shortName evidence="13">Protein UvrB</shortName>
    </recommendedName>
    <alternativeName>
        <fullName evidence="13">Excinuclease ABC subunit B</fullName>
    </alternativeName>
</protein>
<dbReference type="CDD" id="cd17916">
    <property type="entry name" value="DEXHc_UvrB"/>
    <property type="match status" value="1"/>
</dbReference>
<dbReference type="SUPFAM" id="SSF46600">
    <property type="entry name" value="C-terminal UvrC-binding domain of UvrB"/>
    <property type="match status" value="1"/>
</dbReference>
<dbReference type="GO" id="GO:0009381">
    <property type="term" value="F:excinuclease ABC activity"/>
    <property type="evidence" value="ECO:0007669"/>
    <property type="project" value="UniProtKB-UniRule"/>
</dbReference>
<evidence type="ECO:0000256" key="10">
    <source>
        <dbReference type="ARBA" id="ARBA00023236"/>
    </source>
</evidence>
<dbReference type="Pfam" id="PF12344">
    <property type="entry name" value="UvrB"/>
    <property type="match status" value="1"/>
</dbReference>
<accession>A0A5K7YJP5</accession>